<organism evidence="1 2">
    <name type="scientific">Gigaspora margarita</name>
    <dbReference type="NCBI Taxonomy" id="4874"/>
    <lineage>
        <taxon>Eukaryota</taxon>
        <taxon>Fungi</taxon>
        <taxon>Fungi incertae sedis</taxon>
        <taxon>Mucoromycota</taxon>
        <taxon>Glomeromycotina</taxon>
        <taxon>Glomeromycetes</taxon>
        <taxon>Diversisporales</taxon>
        <taxon>Gigasporaceae</taxon>
        <taxon>Gigaspora</taxon>
    </lineage>
</organism>
<dbReference type="EMBL" id="CAJVQB010004016">
    <property type="protein sequence ID" value="CAG8624466.1"/>
    <property type="molecule type" value="Genomic_DNA"/>
</dbReference>
<accession>A0ABN7UNJ0</accession>
<comment type="caution">
    <text evidence="1">The sequence shown here is derived from an EMBL/GenBank/DDBJ whole genome shotgun (WGS) entry which is preliminary data.</text>
</comment>
<sequence length="70" mass="8098">MHKELVAAEEDKALSKFTAGHRFKCAKIKTLISNDSHIIIEVCSKWVPHTFTKKNKQERVKVFKAIVEIF</sequence>
<reference evidence="1 2" key="1">
    <citation type="submission" date="2021-06" db="EMBL/GenBank/DDBJ databases">
        <authorList>
            <person name="Kallberg Y."/>
            <person name="Tangrot J."/>
            <person name="Rosling A."/>
        </authorList>
    </citation>
    <scope>NUCLEOTIDE SEQUENCE [LARGE SCALE GENOMIC DNA]</scope>
    <source>
        <strain evidence="1 2">120-4 pot B 10/14</strain>
    </source>
</reference>
<evidence type="ECO:0000313" key="2">
    <source>
        <dbReference type="Proteomes" id="UP000789901"/>
    </source>
</evidence>
<name>A0ABN7UNJ0_GIGMA</name>
<evidence type="ECO:0000313" key="1">
    <source>
        <dbReference type="EMBL" id="CAG8624466.1"/>
    </source>
</evidence>
<keyword evidence="2" id="KW-1185">Reference proteome</keyword>
<gene>
    <name evidence="1" type="ORF">GMARGA_LOCUS8008</name>
</gene>
<protein>
    <submittedName>
        <fullName evidence="1">33905_t:CDS:1</fullName>
    </submittedName>
</protein>
<proteinExistence type="predicted"/>
<dbReference type="Proteomes" id="UP000789901">
    <property type="component" value="Unassembled WGS sequence"/>
</dbReference>